<accession>A0ABQ8GSF9</accession>
<dbReference type="Proteomes" id="UP000774617">
    <property type="component" value="Unassembled WGS sequence"/>
</dbReference>
<keyword evidence="2" id="KW-1185">Reference proteome</keyword>
<organism evidence="1 2">
    <name type="scientific">Macrophomina phaseolina</name>
    <dbReference type="NCBI Taxonomy" id="35725"/>
    <lineage>
        <taxon>Eukaryota</taxon>
        <taxon>Fungi</taxon>
        <taxon>Dikarya</taxon>
        <taxon>Ascomycota</taxon>
        <taxon>Pezizomycotina</taxon>
        <taxon>Dothideomycetes</taxon>
        <taxon>Dothideomycetes incertae sedis</taxon>
        <taxon>Botryosphaeriales</taxon>
        <taxon>Botryosphaeriaceae</taxon>
        <taxon>Macrophomina</taxon>
    </lineage>
</organism>
<reference evidence="1 2" key="1">
    <citation type="journal article" date="2021" name="Nat. Commun.">
        <title>Genetic determinants of endophytism in the Arabidopsis root mycobiome.</title>
        <authorList>
            <person name="Mesny F."/>
            <person name="Miyauchi S."/>
            <person name="Thiergart T."/>
            <person name="Pickel B."/>
            <person name="Atanasova L."/>
            <person name="Karlsson M."/>
            <person name="Huettel B."/>
            <person name="Barry K.W."/>
            <person name="Haridas S."/>
            <person name="Chen C."/>
            <person name="Bauer D."/>
            <person name="Andreopoulos W."/>
            <person name="Pangilinan J."/>
            <person name="LaButti K."/>
            <person name="Riley R."/>
            <person name="Lipzen A."/>
            <person name="Clum A."/>
            <person name="Drula E."/>
            <person name="Henrissat B."/>
            <person name="Kohler A."/>
            <person name="Grigoriev I.V."/>
            <person name="Martin F.M."/>
            <person name="Hacquard S."/>
        </authorList>
    </citation>
    <scope>NUCLEOTIDE SEQUENCE [LARGE SCALE GENOMIC DNA]</scope>
    <source>
        <strain evidence="1 2">MPI-SDFR-AT-0080</strain>
    </source>
</reference>
<dbReference type="EMBL" id="JAGTJR010000002">
    <property type="protein sequence ID" value="KAH7063426.1"/>
    <property type="molecule type" value="Genomic_DNA"/>
</dbReference>
<evidence type="ECO:0000313" key="1">
    <source>
        <dbReference type="EMBL" id="KAH7063426.1"/>
    </source>
</evidence>
<feature type="non-terminal residue" evidence="1">
    <location>
        <position position="1"/>
    </location>
</feature>
<name>A0ABQ8GSF9_9PEZI</name>
<protein>
    <recommendedName>
        <fullName evidence="3">F-box domain-containing protein</fullName>
    </recommendedName>
</protein>
<evidence type="ECO:0008006" key="3">
    <source>
        <dbReference type="Google" id="ProtNLM"/>
    </source>
</evidence>
<evidence type="ECO:0000313" key="2">
    <source>
        <dbReference type="Proteomes" id="UP000774617"/>
    </source>
</evidence>
<gene>
    <name evidence="1" type="ORF">B0J12DRAFT_758789</name>
</gene>
<proteinExistence type="predicted"/>
<sequence>RCCACSTFAISRLSDGICLRAVFSQARERVWSYCPTRTQYRSRLAVEAYGTDSDALAYARYYGDAVAKACGDMDPTLSSRDIIRRTCATFRVLSLAAAQSWCLACKSRDTACCSRRISAFTTPVCSGAYELVLPSKMELKPERRAHAWSRRGVSIPYVVGCVQCRWFLHPQPPKPRSPPTFQLDTISINSTNPALPSPSNFLPTLTFLHTAHSASITPRHWLRPQRLYADRTAQPWSTPPQRVWPPTTFISLKDDLTEARALLDDDPKALQHEDIKALLTTLRDYLGSNSANSRSLLSLPEELIDRVLFCGIDTLKAFRLLCKSLARIATPVVFGNPPSEKSHIALIKKTWKSFLRPPAILYYLNMPNI</sequence>
<comment type="caution">
    <text evidence="1">The sequence shown here is derived from an EMBL/GenBank/DDBJ whole genome shotgun (WGS) entry which is preliminary data.</text>
</comment>